<evidence type="ECO:0000256" key="1">
    <source>
        <dbReference type="SAM" id="MobiDB-lite"/>
    </source>
</evidence>
<gene>
    <name evidence="2" type="ORF">QIS96_31465</name>
</gene>
<comment type="caution">
    <text evidence="2">The sequence shown here is derived from an EMBL/GenBank/DDBJ whole genome shotgun (WGS) entry which is preliminary data.</text>
</comment>
<feature type="region of interest" description="Disordered" evidence="1">
    <location>
        <begin position="90"/>
        <end position="114"/>
    </location>
</feature>
<dbReference type="RefSeq" id="WP_282546235.1">
    <property type="nucleotide sequence ID" value="NZ_JASCIQ010000044.1"/>
</dbReference>
<reference evidence="2 3" key="1">
    <citation type="submission" date="2023-05" db="EMBL/GenBank/DDBJ databases">
        <title>Draft genome sequence of Streptomyces sp. B-S-A6 isolated from a cave soil in Thailand.</title>
        <authorList>
            <person name="Chamroensaksri N."/>
            <person name="Muangham S."/>
        </authorList>
    </citation>
    <scope>NUCLEOTIDE SEQUENCE [LARGE SCALE GENOMIC DNA]</scope>
    <source>
        <strain evidence="2 3">B-S-A6</strain>
    </source>
</reference>
<accession>A0ABT6SJH7</accession>
<evidence type="ECO:0000313" key="3">
    <source>
        <dbReference type="Proteomes" id="UP001223978"/>
    </source>
</evidence>
<dbReference type="EMBL" id="JASCIQ010000044">
    <property type="protein sequence ID" value="MDI3408325.1"/>
    <property type="molecule type" value="Genomic_DNA"/>
</dbReference>
<protein>
    <submittedName>
        <fullName evidence="2">Uncharacterized protein</fullName>
    </submittedName>
</protein>
<sequence length="114" mass="12330">MTGATRTFHAPRIMQADPTLIVEGQGDIDWVAVERAANGTYPRALLTDKEAVEAVAMLRAAGSTQRDIADRLKTGRQEVQRAYDVLNTRATRAAKSTSPKLTPQLRQGAPEVAA</sequence>
<organism evidence="2 3">
    <name type="scientific">Streptomyces cavernicola</name>
    <dbReference type="NCBI Taxonomy" id="3043613"/>
    <lineage>
        <taxon>Bacteria</taxon>
        <taxon>Bacillati</taxon>
        <taxon>Actinomycetota</taxon>
        <taxon>Actinomycetes</taxon>
        <taxon>Kitasatosporales</taxon>
        <taxon>Streptomycetaceae</taxon>
        <taxon>Streptomyces</taxon>
    </lineage>
</organism>
<feature type="compositionally biased region" description="Polar residues" evidence="1">
    <location>
        <begin position="90"/>
        <end position="105"/>
    </location>
</feature>
<keyword evidence="3" id="KW-1185">Reference proteome</keyword>
<name>A0ABT6SJH7_9ACTN</name>
<dbReference type="Proteomes" id="UP001223978">
    <property type="component" value="Unassembled WGS sequence"/>
</dbReference>
<proteinExistence type="predicted"/>
<evidence type="ECO:0000313" key="2">
    <source>
        <dbReference type="EMBL" id="MDI3408325.1"/>
    </source>
</evidence>